<comment type="similarity">
    <text evidence="2">Belongs to the VAC14 family.</text>
</comment>
<dbReference type="EMBL" id="JAPDFW010000136">
    <property type="protein sequence ID" value="KAJ5066940.1"/>
    <property type="molecule type" value="Genomic_DNA"/>
</dbReference>
<dbReference type="PANTHER" id="PTHR16023:SF0">
    <property type="entry name" value="PROTEIN VAC14 HOMOLOG"/>
    <property type="match status" value="1"/>
</dbReference>
<dbReference type="SUPFAM" id="SSF48371">
    <property type="entry name" value="ARM repeat"/>
    <property type="match status" value="1"/>
</dbReference>
<dbReference type="Pfam" id="PF11916">
    <property type="entry name" value="Vac14_Fig4_bd"/>
    <property type="match status" value="1"/>
</dbReference>
<keyword evidence="4" id="KW-0472">Membrane</keyword>
<proteinExistence type="inferred from homology"/>
<dbReference type="GO" id="GO:0006661">
    <property type="term" value="P:phosphatidylinositol biosynthetic process"/>
    <property type="evidence" value="ECO:0007669"/>
    <property type="project" value="InterPro"/>
</dbReference>
<dbReference type="PANTHER" id="PTHR16023">
    <property type="entry name" value="TAX1 BINDING PROTEIN-RELATED"/>
    <property type="match status" value="1"/>
</dbReference>
<organism evidence="6 7">
    <name type="scientific">Anaeramoeba ignava</name>
    <name type="common">Anaerobic marine amoeba</name>
    <dbReference type="NCBI Taxonomy" id="1746090"/>
    <lineage>
        <taxon>Eukaryota</taxon>
        <taxon>Metamonada</taxon>
        <taxon>Anaeramoebidae</taxon>
        <taxon>Anaeramoeba</taxon>
    </lineage>
</organism>
<gene>
    <name evidence="6" type="ORF">M0811_03284</name>
</gene>
<dbReference type="OrthoDB" id="5574975at2759"/>
<dbReference type="OMA" id="MYQHASA"/>
<dbReference type="InterPro" id="IPR011989">
    <property type="entry name" value="ARM-like"/>
</dbReference>
<evidence type="ECO:0000313" key="7">
    <source>
        <dbReference type="Proteomes" id="UP001149090"/>
    </source>
</evidence>
<dbReference type="AlphaFoldDB" id="A0A9Q0L6W6"/>
<sequence>MTEQSLQGIIRNLTEKVGEKRRQAATDLLEQIVIWKNRDEKSNISESIKQLSDFIRNRHQSGRRGVLLGLAAVAVGLQDLIQLYQGPILESVINCFDDPEPSIRYFACETLYNVAHVSRGFILIFIRDIFSAICKLIDDKDSNVRKVAHLVDTHLKDIVTENSSSPNFRIDELVQILSSKMGTEIQNQQKLIVSWIETLNSIPNVDLLQFLPQLIDGLFRFLSSPNEEVQSKANILFIEFKNEMTNRAKSKISNVNYSGLIKLLTPFFDSKEILIVKTAINWINEIILLGKERVLSDISELINVILPCLSSTNEDIKKSAFTGNEKLKELIGEISTDQIYTKKESQNFHQMNTISNLENNQDEKEKNMENLQDDEDIKKDLGNVVPNEENFNQENFENDKNDKNEKIAFERQPNLPEKKHKTALYLERSLSKLNSSQDSIEEECRLDPYSIIHMIPIHFASEFSQTKIEALRWIGIIYEKKAFEVSEELFNSLLQLLKDVSHKVVLFVIDVLCNFCGTHSDNLHFFMKKLIGFFEKNTKLLEHRGIFIIRRICKLLDSIKVFVSLATNILFCNTLHFSQLMIRNLNLMLFTSPELSDLRRILIESGSSPKTLQDTSEDDDLFCTLFRSWCVCPASTLGLCLLHQKYNLAGHISQTISKLPVDLSLLLELDKLVQLLETPVFAMLRVHLLEAEKYQSLVRCLYSIFVQIPQSRSFNILDNRLNSVTRMIFFDSFQKKSSDKTQAYINELENCFVQKQIQVRKINVLINPNVGEIVKEEKNHIKI</sequence>
<evidence type="ECO:0000313" key="6">
    <source>
        <dbReference type="EMBL" id="KAJ5066940.1"/>
    </source>
</evidence>
<dbReference type="InterPro" id="IPR021841">
    <property type="entry name" value="VAC14_Fig4p-bd"/>
</dbReference>
<evidence type="ECO:0000256" key="2">
    <source>
        <dbReference type="ARBA" id="ARBA00010225"/>
    </source>
</evidence>
<dbReference type="GO" id="GO:0010008">
    <property type="term" value="C:endosome membrane"/>
    <property type="evidence" value="ECO:0007669"/>
    <property type="project" value="TreeGrafter"/>
</dbReference>
<evidence type="ECO:0000256" key="1">
    <source>
        <dbReference type="ARBA" id="ARBA00004308"/>
    </source>
</evidence>
<dbReference type="Gene3D" id="1.25.10.10">
    <property type="entry name" value="Leucine-rich Repeat Variant"/>
    <property type="match status" value="2"/>
</dbReference>
<reference evidence="6" key="1">
    <citation type="submission" date="2022-10" db="EMBL/GenBank/DDBJ databases">
        <title>Novel sulphate-reducing endosymbionts in the free-living metamonad Anaeramoeba.</title>
        <authorList>
            <person name="Jerlstrom-Hultqvist J."/>
            <person name="Cepicka I."/>
            <person name="Gallot-Lavallee L."/>
            <person name="Salas-Leiva D."/>
            <person name="Curtis B.A."/>
            <person name="Zahonova K."/>
            <person name="Pipaliya S."/>
            <person name="Dacks J."/>
            <person name="Roger A.J."/>
        </authorList>
    </citation>
    <scope>NUCLEOTIDE SEQUENCE</scope>
    <source>
        <strain evidence="6">BMAN</strain>
    </source>
</reference>
<accession>A0A9Q0L6W6</accession>
<protein>
    <submittedName>
        <fullName evidence="6">Tax1 binding protein-related</fullName>
    </submittedName>
</protein>
<name>A0A9Q0L6W6_ANAIG</name>
<feature type="domain" description="Vacuolar protein 14 C-terminal Fig4-binding" evidence="5">
    <location>
        <begin position="539"/>
        <end position="724"/>
    </location>
</feature>
<dbReference type="InterPro" id="IPR026825">
    <property type="entry name" value="Vac14"/>
</dbReference>
<comment type="caution">
    <text evidence="6">The sequence shown here is derived from an EMBL/GenBank/DDBJ whole genome shotgun (WGS) entry which is preliminary data.</text>
</comment>
<evidence type="ECO:0000259" key="5">
    <source>
        <dbReference type="Pfam" id="PF11916"/>
    </source>
</evidence>
<evidence type="ECO:0000256" key="3">
    <source>
        <dbReference type="ARBA" id="ARBA00022737"/>
    </source>
</evidence>
<dbReference type="Proteomes" id="UP001149090">
    <property type="component" value="Unassembled WGS sequence"/>
</dbReference>
<dbReference type="Pfam" id="PF12755">
    <property type="entry name" value="Vac14_Fab1_bd"/>
    <property type="match status" value="1"/>
</dbReference>
<keyword evidence="3" id="KW-0677">Repeat</keyword>
<dbReference type="InterPro" id="IPR016024">
    <property type="entry name" value="ARM-type_fold"/>
</dbReference>
<comment type="subcellular location">
    <subcellularLocation>
        <location evidence="1">Endomembrane system</location>
    </subcellularLocation>
</comment>
<dbReference type="GO" id="GO:0070772">
    <property type="term" value="C:PAS complex"/>
    <property type="evidence" value="ECO:0007669"/>
    <property type="project" value="InterPro"/>
</dbReference>
<keyword evidence="7" id="KW-1185">Reference proteome</keyword>
<evidence type="ECO:0000256" key="4">
    <source>
        <dbReference type="ARBA" id="ARBA00023136"/>
    </source>
</evidence>